<organism evidence="1">
    <name type="scientific">marine sediment metagenome</name>
    <dbReference type="NCBI Taxonomy" id="412755"/>
    <lineage>
        <taxon>unclassified sequences</taxon>
        <taxon>metagenomes</taxon>
        <taxon>ecological metagenomes</taxon>
    </lineage>
</organism>
<name>A0A0F9QB32_9ZZZZ</name>
<dbReference type="EMBL" id="LAZR01001663">
    <property type="protein sequence ID" value="KKN41195.1"/>
    <property type="molecule type" value="Genomic_DNA"/>
</dbReference>
<dbReference type="AlphaFoldDB" id="A0A0F9QB32"/>
<comment type="caution">
    <text evidence="1">The sequence shown here is derived from an EMBL/GenBank/DDBJ whole genome shotgun (WGS) entry which is preliminary data.</text>
</comment>
<proteinExistence type="predicted"/>
<accession>A0A0F9QB32</accession>
<evidence type="ECO:0000313" key="1">
    <source>
        <dbReference type="EMBL" id="KKN41195.1"/>
    </source>
</evidence>
<sequence>MEKEIIKRMDIKEFREQGFLFEANRKFFHPLGLALEIIINEEDNSEILGGVWDYRDDPEGIFFGMNNLIDRAKKIDTIEELRKSKLQNRVNHKEFKCNKNGIQEF</sequence>
<gene>
    <name evidence="1" type="ORF">LCGC14_0725860</name>
</gene>
<protein>
    <submittedName>
        <fullName evidence="1">Uncharacterized protein</fullName>
    </submittedName>
</protein>
<reference evidence="1" key="1">
    <citation type="journal article" date="2015" name="Nature">
        <title>Complex archaea that bridge the gap between prokaryotes and eukaryotes.</title>
        <authorList>
            <person name="Spang A."/>
            <person name="Saw J.H."/>
            <person name="Jorgensen S.L."/>
            <person name="Zaremba-Niedzwiedzka K."/>
            <person name="Martijn J."/>
            <person name="Lind A.E."/>
            <person name="van Eijk R."/>
            <person name="Schleper C."/>
            <person name="Guy L."/>
            <person name="Ettema T.J."/>
        </authorList>
    </citation>
    <scope>NUCLEOTIDE SEQUENCE</scope>
</reference>